<name>A0A382MYK7_9ZZZZ</name>
<reference evidence="1" key="1">
    <citation type="submission" date="2018-05" db="EMBL/GenBank/DDBJ databases">
        <authorList>
            <person name="Lanie J.A."/>
            <person name="Ng W.-L."/>
            <person name="Kazmierczak K.M."/>
            <person name="Andrzejewski T.M."/>
            <person name="Davidsen T.M."/>
            <person name="Wayne K.J."/>
            <person name="Tettelin H."/>
            <person name="Glass J.I."/>
            <person name="Rusch D."/>
            <person name="Podicherti R."/>
            <person name="Tsui H.-C.T."/>
            <person name="Winkler M.E."/>
        </authorList>
    </citation>
    <scope>NUCLEOTIDE SEQUENCE</scope>
</reference>
<dbReference type="EMBL" id="UINC01096018">
    <property type="protein sequence ID" value="SVC52552.1"/>
    <property type="molecule type" value="Genomic_DNA"/>
</dbReference>
<protein>
    <submittedName>
        <fullName evidence="1">Uncharacterized protein</fullName>
    </submittedName>
</protein>
<feature type="non-terminal residue" evidence="1">
    <location>
        <position position="46"/>
    </location>
</feature>
<organism evidence="1">
    <name type="scientific">marine metagenome</name>
    <dbReference type="NCBI Taxonomy" id="408172"/>
    <lineage>
        <taxon>unclassified sequences</taxon>
        <taxon>metagenomes</taxon>
        <taxon>ecological metagenomes</taxon>
    </lineage>
</organism>
<dbReference type="AlphaFoldDB" id="A0A382MYK7"/>
<sequence>HEALGCSAECRRGNLGWVCLRRGGHSQIARSGPSQHQRRLAGCGPM</sequence>
<proteinExistence type="predicted"/>
<evidence type="ECO:0000313" key="1">
    <source>
        <dbReference type="EMBL" id="SVC52552.1"/>
    </source>
</evidence>
<feature type="non-terminal residue" evidence="1">
    <location>
        <position position="1"/>
    </location>
</feature>
<gene>
    <name evidence="1" type="ORF">METZ01_LOCUS305406</name>
</gene>
<accession>A0A382MYK7</accession>